<accession>A0A7X0FP44</accession>
<comment type="similarity">
    <text evidence="1 4">Belongs to the aldehyde dehydrogenase family.</text>
</comment>
<dbReference type="SUPFAM" id="SSF53720">
    <property type="entry name" value="ALDH-like"/>
    <property type="match status" value="1"/>
</dbReference>
<dbReference type="InterPro" id="IPR029510">
    <property type="entry name" value="Ald_DH_CS_GLU"/>
</dbReference>
<dbReference type="PROSITE" id="PS00687">
    <property type="entry name" value="ALDEHYDE_DEHYDR_GLU"/>
    <property type="match status" value="1"/>
</dbReference>
<dbReference type="EMBL" id="JACHML010000001">
    <property type="protein sequence ID" value="MBB6391108.1"/>
    <property type="molecule type" value="Genomic_DNA"/>
</dbReference>
<feature type="active site" evidence="3">
    <location>
        <position position="277"/>
    </location>
</feature>
<evidence type="ECO:0000256" key="1">
    <source>
        <dbReference type="ARBA" id="ARBA00009986"/>
    </source>
</evidence>
<dbReference type="Gene3D" id="3.40.605.10">
    <property type="entry name" value="Aldehyde Dehydrogenase, Chain A, domain 1"/>
    <property type="match status" value="1"/>
</dbReference>
<dbReference type="InterPro" id="IPR016161">
    <property type="entry name" value="Ald_DH/histidinol_DH"/>
</dbReference>
<protein>
    <submittedName>
        <fullName evidence="6">Acyl-CoA reductase-like NAD-dependent aldehyde dehydrogenase</fullName>
    </submittedName>
</protein>
<evidence type="ECO:0000256" key="3">
    <source>
        <dbReference type="PROSITE-ProRule" id="PRU10007"/>
    </source>
</evidence>
<dbReference type="AlphaFoldDB" id="A0A7X0FP44"/>
<comment type="caution">
    <text evidence="6">The sequence shown here is derived from an EMBL/GenBank/DDBJ whole genome shotgun (WGS) entry which is preliminary data.</text>
</comment>
<evidence type="ECO:0000259" key="5">
    <source>
        <dbReference type="Pfam" id="PF00171"/>
    </source>
</evidence>
<keyword evidence="7" id="KW-1185">Reference proteome</keyword>
<sequence length="504" mass="53671">MSVESEPRPTFGDAVGRFLADGPKRMLIGGEWIPASAGETFSTVDPATGSPLAEVARARSEDVDRAVRSAREAFESDAWRNMFPADRAKLLWRVADLLERDLEEFAELESLDQGKNWRTSRLGEIPAAISQFRYFSGWATKILGSTVPTSLSRTPAGKEVFAYTRREPVGVVGAIVPWNSPLLMAAMKLAPALAAGCTVVLKPAENTPLTAIRFGDLLIEAGMPPGVVNIVTGYGGEAGQALAEHPGVAKISFTGSTAVGKKLVQTASGDLKRLTLELGGKSPSIIMPDADLSQAVPGVSRGIFDNGGQVCIASSRIYAHRDVYEQVVEGMSAFARGLKLGHGLDPSSDLGPLVSQVQADRVASFIDEGRADGVEVVTGGARSGAIGTFYEPTVLTGVREDMRLMREEIFGPVATVTPFDDVDEVLAWANDSRYGLAASVWTEGLSNAHRIAARLEAGTVWVNCHSFLGPELVKGGHKESGWGYENGPQGLENYLETKSVVAVI</sequence>
<dbReference type="InterPro" id="IPR016162">
    <property type="entry name" value="Ald_DH_N"/>
</dbReference>
<dbReference type="InterPro" id="IPR016163">
    <property type="entry name" value="Ald_DH_C"/>
</dbReference>
<dbReference type="Pfam" id="PF00171">
    <property type="entry name" value="Aldedh"/>
    <property type="match status" value="1"/>
</dbReference>
<reference evidence="6 7" key="1">
    <citation type="submission" date="2020-08" db="EMBL/GenBank/DDBJ databases">
        <title>Sequencing the genomes of 1000 actinobacteria strains.</title>
        <authorList>
            <person name="Klenk H.-P."/>
        </authorList>
    </citation>
    <scope>NUCLEOTIDE SEQUENCE [LARGE SCALE GENOMIC DNA]</scope>
    <source>
        <strain evidence="6 7">DSM 12511</strain>
    </source>
</reference>
<keyword evidence="2 4" id="KW-0560">Oxidoreductase</keyword>
<proteinExistence type="inferred from homology"/>
<dbReference type="Gene3D" id="3.40.309.10">
    <property type="entry name" value="Aldehyde Dehydrogenase, Chain A, domain 2"/>
    <property type="match status" value="1"/>
</dbReference>
<evidence type="ECO:0000313" key="6">
    <source>
        <dbReference type="EMBL" id="MBB6391108.1"/>
    </source>
</evidence>
<dbReference type="GO" id="GO:0016620">
    <property type="term" value="F:oxidoreductase activity, acting on the aldehyde or oxo group of donors, NAD or NADP as acceptor"/>
    <property type="evidence" value="ECO:0007669"/>
    <property type="project" value="InterPro"/>
</dbReference>
<gene>
    <name evidence="6" type="ORF">HD594_001421</name>
</gene>
<dbReference type="FunFam" id="3.40.605.10:FF:000007">
    <property type="entry name" value="NAD/NADP-dependent betaine aldehyde dehydrogenase"/>
    <property type="match status" value="1"/>
</dbReference>
<dbReference type="FunFam" id="3.40.309.10:FF:000012">
    <property type="entry name" value="Betaine aldehyde dehydrogenase"/>
    <property type="match status" value="1"/>
</dbReference>
<dbReference type="Proteomes" id="UP000537775">
    <property type="component" value="Unassembled WGS sequence"/>
</dbReference>
<dbReference type="InterPro" id="IPR015590">
    <property type="entry name" value="Aldehyde_DH_dom"/>
</dbReference>
<name>A0A7X0FP44_9MICO</name>
<dbReference type="RefSeq" id="WP_221446573.1">
    <property type="nucleotide sequence ID" value="NZ_BAAAJR010000010.1"/>
</dbReference>
<organism evidence="6 7">
    <name type="scientific">Microbacterium thalassium</name>
    <dbReference type="NCBI Taxonomy" id="362649"/>
    <lineage>
        <taxon>Bacteria</taxon>
        <taxon>Bacillati</taxon>
        <taxon>Actinomycetota</taxon>
        <taxon>Actinomycetes</taxon>
        <taxon>Micrococcales</taxon>
        <taxon>Microbacteriaceae</taxon>
        <taxon>Microbacterium</taxon>
    </lineage>
</organism>
<evidence type="ECO:0000256" key="2">
    <source>
        <dbReference type="ARBA" id="ARBA00023002"/>
    </source>
</evidence>
<dbReference type="PROSITE" id="PS00070">
    <property type="entry name" value="ALDEHYDE_DEHYDR_CYS"/>
    <property type="match status" value="1"/>
</dbReference>
<dbReference type="InterPro" id="IPR016160">
    <property type="entry name" value="Ald_DH_CS_CYS"/>
</dbReference>
<evidence type="ECO:0000256" key="4">
    <source>
        <dbReference type="RuleBase" id="RU003345"/>
    </source>
</evidence>
<feature type="domain" description="Aldehyde dehydrogenase" evidence="5">
    <location>
        <begin position="32"/>
        <end position="500"/>
    </location>
</feature>
<evidence type="ECO:0000313" key="7">
    <source>
        <dbReference type="Proteomes" id="UP000537775"/>
    </source>
</evidence>
<dbReference type="PANTHER" id="PTHR11699">
    <property type="entry name" value="ALDEHYDE DEHYDROGENASE-RELATED"/>
    <property type="match status" value="1"/>
</dbReference>